<evidence type="ECO:0000259" key="2">
    <source>
        <dbReference type="Pfam" id="PF02932"/>
    </source>
</evidence>
<feature type="region of interest" description="Disordered" evidence="1">
    <location>
        <begin position="23"/>
        <end position="47"/>
    </location>
</feature>
<dbReference type="Proteomes" id="UP001474421">
    <property type="component" value="Unassembled WGS sequence"/>
</dbReference>
<organism evidence="3 4">
    <name type="scientific">Crotalus adamanteus</name>
    <name type="common">Eastern diamondback rattlesnake</name>
    <dbReference type="NCBI Taxonomy" id="8729"/>
    <lineage>
        <taxon>Eukaryota</taxon>
        <taxon>Metazoa</taxon>
        <taxon>Chordata</taxon>
        <taxon>Craniata</taxon>
        <taxon>Vertebrata</taxon>
        <taxon>Euteleostomi</taxon>
        <taxon>Lepidosauria</taxon>
        <taxon>Squamata</taxon>
        <taxon>Bifurcata</taxon>
        <taxon>Unidentata</taxon>
        <taxon>Episquamata</taxon>
        <taxon>Toxicofera</taxon>
        <taxon>Serpentes</taxon>
        <taxon>Colubroidea</taxon>
        <taxon>Viperidae</taxon>
        <taxon>Crotalinae</taxon>
        <taxon>Crotalus</taxon>
    </lineage>
</organism>
<evidence type="ECO:0000313" key="4">
    <source>
        <dbReference type="Proteomes" id="UP001474421"/>
    </source>
</evidence>
<dbReference type="InterPro" id="IPR006029">
    <property type="entry name" value="Neurotrans-gated_channel_TM"/>
</dbReference>
<dbReference type="AlphaFoldDB" id="A0AAW1C0W5"/>
<protein>
    <submittedName>
        <fullName evidence="3">Neuronal acetylcholine receptor subunit alpha-6</fullName>
    </submittedName>
</protein>
<evidence type="ECO:0000256" key="1">
    <source>
        <dbReference type="SAM" id="MobiDB-lite"/>
    </source>
</evidence>
<dbReference type="Pfam" id="PF02932">
    <property type="entry name" value="Neur_chan_memb"/>
    <property type="match status" value="1"/>
</dbReference>
<dbReference type="GO" id="GO:0006811">
    <property type="term" value="P:monoatomic ion transport"/>
    <property type="evidence" value="ECO:0007669"/>
    <property type="project" value="InterPro"/>
</dbReference>
<evidence type="ECO:0000313" key="3">
    <source>
        <dbReference type="EMBL" id="KAK9408024.1"/>
    </source>
</evidence>
<dbReference type="InterPro" id="IPR036719">
    <property type="entry name" value="Neuro-gated_channel_TM_sf"/>
</dbReference>
<name>A0AAW1C0W5_CROAD</name>
<gene>
    <name evidence="3" type="ORF">NXF25_006798</name>
</gene>
<dbReference type="EMBL" id="JAOTOJ010000002">
    <property type="protein sequence ID" value="KAK9408024.1"/>
    <property type="molecule type" value="Genomic_DNA"/>
</dbReference>
<keyword evidence="3" id="KW-0675">Receptor</keyword>
<accession>A0AAW1C0W5</accession>
<dbReference type="GO" id="GO:0016020">
    <property type="term" value="C:membrane"/>
    <property type="evidence" value="ECO:0007669"/>
    <property type="project" value="InterPro"/>
</dbReference>
<feature type="compositionally biased region" description="Basic and acidic residues" evidence="1">
    <location>
        <begin position="34"/>
        <end position="47"/>
    </location>
</feature>
<sequence length="127" mass="14576">MPNWVKTVFLGLLPKFLMMKRPIQKHVDSQPPKPAKESAAKPSKPKADELAEVKVLGEHQCCHCDNSKDMAVRKKRRQSCQSAKWEAESIEYSPEVKEVINSVQFIAENMRSQNETKEVRALRNEID</sequence>
<dbReference type="SUPFAM" id="SSF90112">
    <property type="entry name" value="Neurotransmitter-gated ion-channel transmembrane pore"/>
    <property type="match status" value="1"/>
</dbReference>
<comment type="caution">
    <text evidence="3">The sequence shown here is derived from an EMBL/GenBank/DDBJ whole genome shotgun (WGS) entry which is preliminary data.</text>
</comment>
<keyword evidence="4" id="KW-1185">Reference proteome</keyword>
<proteinExistence type="predicted"/>
<feature type="domain" description="Neurotransmitter-gated ion-channel transmembrane" evidence="2">
    <location>
        <begin position="1"/>
        <end position="121"/>
    </location>
</feature>
<reference evidence="3 4" key="1">
    <citation type="journal article" date="2024" name="Proc. Natl. Acad. Sci. U.S.A.">
        <title>The genetic regulatory architecture and epigenomic basis for age-related changes in rattlesnake venom.</title>
        <authorList>
            <person name="Hogan M.P."/>
            <person name="Holding M.L."/>
            <person name="Nystrom G.S."/>
            <person name="Colston T.J."/>
            <person name="Bartlett D.A."/>
            <person name="Mason A.J."/>
            <person name="Ellsworth S.A."/>
            <person name="Rautsaw R.M."/>
            <person name="Lawrence K.C."/>
            <person name="Strickland J.L."/>
            <person name="He B."/>
            <person name="Fraser P."/>
            <person name="Margres M.J."/>
            <person name="Gilbert D.M."/>
            <person name="Gibbs H.L."/>
            <person name="Parkinson C.L."/>
            <person name="Rokyta D.R."/>
        </authorList>
    </citation>
    <scope>NUCLEOTIDE SEQUENCE [LARGE SCALE GENOMIC DNA]</scope>
    <source>
        <strain evidence="3">DRR0105</strain>
    </source>
</reference>